<feature type="region of interest" description="Disordered" evidence="1">
    <location>
        <begin position="20"/>
        <end position="44"/>
    </location>
</feature>
<evidence type="ECO:0008006" key="4">
    <source>
        <dbReference type="Google" id="ProtNLM"/>
    </source>
</evidence>
<evidence type="ECO:0000256" key="1">
    <source>
        <dbReference type="SAM" id="MobiDB-lite"/>
    </source>
</evidence>
<proteinExistence type="predicted"/>
<keyword evidence="3" id="KW-1185">Reference proteome</keyword>
<dbReference type="SUPFAM" id="SSF52833">
    <property type="entry name" value="Thioredoxin-like"/>
    <property type="match status" value="1"/>
</dbReference>
<dbReference type="AlphaFoldDB" id="A0A3D8QYN2"/>
<evidence type="ECO:0000313" key="3">
    <source>
        <dbReference type="Proteomes" id="UP000256328"/>
    </source>
</evidence>
<dbReference type="InterPro" id="IPR032801">
    <property type="entry name" value="PXL2A/B/C"/>
</dbReference>
<dbReference type="Pfam" id="PF13911">
    <property type="entry name" value="AhpC-TSA_2"/>
    <property type="match status" value="1"/>
</dbReference>
<accession>A0A3D8QYN2</accession>
<dbReference type="OrthoDB" id="40334at2759"/>
<reference evidence="2 3" key="1">
    <citation type="journal article" date="2018" name="IMA Fungus">
        <title>IMA Genome-F 9: Draft genome sequence of Annulohypoxylon stygium, Aspergillus mulundensis, Berkeleyomyces basicola (syn. Thielaviopsis basicola), Ceratocystis smalleyi, two Cercospora beticola strains, Coleophoma cylindrospora, Fusarium fracticaudum, Phialophora cf. hyalina, and Morchella septimelata.</title>
        <authorList>
            <person name="Wingfield B.D."/>
            <person name="Bills G.F."/>
            <person name="Dong Y."/>
            <person name="Huang W."/>
            <person name="Nel W.J."/>
            <person name="Swalarsk-Parry B.S."/>
            <person name="Vaghefi N."/>
            <person name="Wilken P.M."/>
            <person name="An Z."/>
            <person name="de Beer Z.W."/>
            <person name="De Vos L."/>
            <person name="Chen L."/>
            <person name="Duong T.A."/>
            <person name="Gao Y."/>
            <person name="Hammerbacher A."/>
            <person name="Kikkert J.R."/>
            <person name="Li Y."/>
            <person name="Li H."/>
            <person name="Li K."/>
            <person name="Li Q."/>
            <person name="Liu X."/>
            <person name="Ma X."/>
            <person name="Naidoo K."/>
            <person name="Pethybridge S.J."/>
            <person name="Sun J."/>
            <person name="Steenkamp E.T."/>
            <person name="van der Nest M.A."/>
            <person name="van Wyk S."/>
            <person name="Wingfield M.J."/>
            <person name="Xiong C."/>
            <person name="Yue Q."/>
            <person name="Zhang X."/>
        </authorList>
    </citation>
    <scope>NUCLEOTIDE SEQUENCE [LARGE SCALE GENOMIC DNA]</scope>
    <source>
        <strain evidence="2 3">BP5796</strain>
    </source>
</reference>
<name>A0A3D8QYN2_9HELO</name>
<dbReference type="Gene3D" id="3.40.30.10">
    <property type="entry name" value="Glutaredoxin"/>
    <property type="match status" value="1"/>
</dbReference>
<evidence type="ECO:0000313" key="2">
    <source>
        <dbReference type="EMBL" id="RDW66887.1"/>
    </source>
</evidence>
<comment type="caution">
    <text evidence="2">The sequence shown here is derived from an EMBL/GenBank/DDBJ whole genome shotgun (WGS) entry which is preliminary data.</text>
</comment>
<sequence length="246" mass="26979">MFSSLTTKLALRKVGLSTKDFSFPSEPTGKAGKQDPDNASPFPNPFATIALPKSLLSWQTPPPPPVELGVPPVWGTRAPTSSKLRLPGQDGRPTVVVFMRNTGCPLVHEVAEKTFIEMRRLANKYPDLSFLAVSHASKAATDRWVSSIGGAWAVQIIIDEEREVYAQWGLGISNTWYVLSPWTQWTQYKLGKEEGVWGREVDPSGNHWQIGGSWACDVMGTVRWGAASKSADEIPDLIEACKSLGK</sequence>
<organism evidence="2 3">
    <name type="scientific">Coleophoma crateriformis</name>
    <dbReference type="NCBI Taxonomy" id="565419"/>
    <lineage>
        <taxon>Eukaryota</taxon>
        <taxon>Fungi</taxon>
        <taxon>Dikarya</taxon>
        <taxon>Ascomycota</taxon>
        <taxon>Pezizomycotina</taxon>
        <taxon>Leotiomycetes</taxon>
        <taxon>Helotiales</taxon>
        <taxon>Dermateaceae</taxon>
        <taxon>Coleophoma</taxon>
    </lineage>
</organism>
<gene>
    <name evidence="2" type="ORF">BP5796_09636</name>
</gene>
<dbReference type="Proteomes" id="UP000256328">
    <property type="component" value="Unassembled WGS sequence"/>
</dbReference>
<protein>
    <recommendedName>
        <fullName evidence="4">Thioredoxin domain-containing protein</fullName>
    </recommendedName>
</protein>
<dbReference type="PANTHER" id="PTHR42336:SF2">
    <property type="entry name" value="THIOREDOXIN DOMAIN-CONTAINING PROTEIN"/>
    <property type="match status" value="1"/>
</dbReference>
<dbReference type="PANTHER" id="PTHR42336">
    <property type="entry name" value="THIOREDOXIN DOMAIN-CONTAINING PROTEIN-RELATED"/>
    <property type="match status" value="1"/>
</dbReference>
<dbReference type="EMBL" id="PDLN01000014">
    <property type="protein sequence ID" value="RDW66887.1"/>
    <property type="molecule type" value="Genomic_DNA"/>
</dbReference>
<dbReference type="InterPro" id="IPR036249">
    <property type="entry name" value="Thioredoxin-like_sf"/>
</dbReference>